<dbReference type="STRING" id="109232.RMONA_01935"/>
<feature type="transmembrane region" description="Helical" evidence="9">
    <location>
        <begin position="74"/>
        <end position="92"/>
    </location>
</feature>
<dbReference type="InterPro" id="IPR051084">
    <property type="entry name" value="H+-coupled_symporters"/>
</dbReference>
<evidence type="ECO:0000256" key="3">
    <source>
        <dbReference type="ARBA" id="ARBA00022475"/>
    </source>
</evidence>
<dbReference type="HOGENOM" id="CLU_001265_39_5_5"/>
<evidence type="ECO:0000256" key="9">
    <source>
        <dbReference type="SAM" id="Phobius"/>
    </source>
</evidence>
<protein>
    <submittedName>
        <fullName evidence="11">Proline/betaine transporter</fullName>
    </submittedName>
</protein>
<evidence type="ECO:0000313" key="12">
    <source>
        <dbReference type="Proteomes" id="UP000018149"/>
    </source>
</evidence>
<dbReference type="Gene3D" id="1.20.1250.20">
    <property type="entry name" value="MFS general substrate transporter like domains"/>
    <property type="match status" value="2"/>
</dbReference>
<dbReference type="KEGG" id="rmc:RMONA_01935"/>
<keyword evidence="3" id="KW-1003">Cell membrane</keyword>
<evidence type="ECO:0000256" key="4">
    <source>
        <dbReference type="ARBA" id="ARBA00022519"/>
    </source>
</evidence>
<dbReference type="PANTHER" id="PTHR43528">
    <property type="entry name" value="ALPHA-KETOGLUTARATE PERMEASE"/>
    <property type="match status" value="1"/>
</dbReference>
<dbReference type="NCBIfam" id="TIGR00883">
    <property type="entry name" value="2A0106"/>
    <property type="match status" value="1"/>
</dbReference>
<keyword evidence="6" id="KW-0769">Symport</keyword>
<dbReference type="InterPro" id="IPR004736">
    <property type="entry name" value="MHS_symport"/>
</dbReference>
<reference evidence="12" key="2">
    <citation type="submission" date="2015-01" db="EMBL/GenBank/DDBJ databases">
        <authorList>
            <person name="Felsheim R."/>
        </authorList>
    </citation>
    <scope>NUCLEOTIDE SEQUENCE [LARGE SCALE GENOMIC DNA]</scope>
    <source>
        <strain evidence="12">IrR/Munich</strain>
    </source>
</reference>
<evidence type="ECO:0000256" key="7">
    <source>
        <dbReference type="ARBA" id="ARBA00022989"/>
    </source>
</evidence>
<gene>
    <name evidence="11" type="primary">proP_2</name>
    <name evidence="11" type="ORF">RMONA_01935</name>
</gene>
<dbReference type="PANTHER" id="PTHR43528:SF1">
    <property type="entry name" value="ALPHA-KETOGLUTARATE PERMEASE"/>
    <property type="match status" value="1"/>
</dbReference>
<feature type="transmembrane region" description="Helical" evidence="9">
    <location>
        <begin position="174"/>
        <end position="193"/>
    </location>
</feature>
<organism evidence="11 12">
    <name type="scientific">Rickettsia monacensis</name>
    <dbReference type="NCBI Taxonomy" id="109232"/>
    <lineage>
        <taxon>Bacteria</taxon>
        <taxon>Pseudomonadati</taxon>
        <taxon>Pseudomonadota</taxon>
        <taxon>Alphaproteobacteria</taxon>
        <taxon>Rickettsiales</taxon>
        <taxon>Rickettsiaceae</taxon>
        <taxon>Rickettsieae</taxon>
        <taxon>Rickettsia</taxon>
        <taxon>spotted fever group</taxon>
    </lineage>
</organism>
<keyword evidence="7 9" id="KW-1133">Transmembrane helix</keyword>
<dbReference type="Proteomes" id="UP000018149">
    <property type="component" value="Chromosome I"/>
</dbReference>
<dbReference type="GO" id="GO:0005886">
    <property type="term" value="C:plasma membrane"/>
    <property type="evidence" value="ECO:0007669"/>
    <property type="project" value="UniProtKB-SubCell"/>
</dbReference>
<reference evidence="11 12" key="1">
    <citation type="submission" date="2015-01" db="EMBL/GenBank/DDBJ databases">
        <title>Draft genome sequence of Rickettsia monacensis strain IrR/Munich.</title>
        <authorList>
            <person name="Felsheim R.F."/>
            <person name="Johnson S.L."/>
            <person name="Kurtti T.J."/>
            <person name="Munderloh U.G."/>
        </authorList>
    </citation>
    <scope>NUCLEOTIDE SEQUENCE [LARGE SCALE GENOMIC DNA]</scope>
    <source>
        <strain evidence="11 12">IrR/Munich</strain>
    </source>
</reference>
<keyword evidence="12" id="KW-1185">Reference proteome</keyword>
<evidence type="ECO:0000256" key="1">
    <source>
        <dbReference type="ARBA" id="ARBA00004429"/>
    </source>
</evidence>
<dbReference type="AlphaFoldDB" id="A0A0B7IYF1"/>
<feature type="transmembrane region" description="Helical" evidence="9">
    <location>
        <begin position="139"/>
        <end position="162"/>
    </location>
</feature>
<feature type="transmembrane region" description="Helical" evidence="9">
    <location>
        <begin position="387"/>
        <end position="405"/>
    </location>
</feature>
<evidence type="ECO:0000256" key="5">
    <source>
        <dbReference type="ARBA" id="ARBA00022692"/>
    </source>
</evidence>
<feature type="transmembrane region" description="Helical" evidence="9">
    <location>
        <begin position="293"/>
        <end position="315"/>
    </location>
</feature>
<evidence type="ECO:0000256" key="2">
    <source>
        <dbReference type="ARBA" id="ARBA00022448"/>
    </source>
</evidence>
<dbReference type="PROSITE" id="PS00217">
    <property type="entry name" value="SUGAR_TRANSPORT_2"/>
    <property type="match status" value="1"/>
</dbReference>
<comment type="subcellular location">
    <subcellularLocation>
        <location evidence="1">Cell inner membrane</location>
        <topology evidence="1">Multi-pass membrane protein</topology>
    </subcellularLocation>
</comment>
<dbReference type="SUPFAM" id="SSF103473">
    <property type="entry name" value="MFS general substrate transporter"/>
    <property type="match status" value="1"/>
</dbReference>
<dbReference type="EMBL" id="LN794217">
    <property type="protein sequence ID" value="CEO16796.1"/>
    <property type="molecule type" value="Genomic_DNA"/>
</dbReference>
<accession>A0A0B7IYF1</accession>
<evidence type="ECO:0000256" key="8">
    <source>
        <dbReference type="ARBA" id="ARBA00023136"/>
    </source>
</evidence>
<feature type="transmembrane region" description="Helical" evidence="9">
    <location>
        <begin position="321"/>
        <end position="343"/>
    </location>
</feature>
<name>A0A0B7IYF1_9RICK</name>
<dbReference type="PROSITE" id="PS00216">
    <property type="entry name" value="SUGAR_TRANSPORT_1"/>
    <property type="match status" value="1"/>
</dbReference>
<feature type="transmembrane region" description="Helical" evidence="9">
    <location>
        <begin position="228"/>
        <end position="253"/>
    </location>
</feature>
<proteinExistence type="predicted"/>
<feature type="transmembrane region" description="Helical" evidence="9">
    <location>
        <begin position="355"/>
        <end position="375"/>
    </location>
</feature>
<feature type="transmembrane region" description="Helical" evidence="9">
    <location>
        <begin position="98"/>
        <end position="118"/>
    </location>
</feature>
<evidence type="ECO:0000256" key="6">
    <source>
        <dbReference type="ARBA" id="ARBA00022847"/>
    </source>
</evidence>
<dbReference type="InterPro" id="IPR036259">
    <property type="entry name" value="MFS_trans_sf"/>
</dbReference>
<dbReference type="InterPro" id="IPR005829">
    <property type="entry name" value="Sugar_transporter_CS"/>
</dbReference>
<dbReference type="RefSeq" id="WP_023507346.1">
    <property type="nucleotide sequence ID" value="NZ_LN794217.1"/>
</dbReference>
<dbReference type="PROSITE" id="PS50850">
    <property type="entry name" value="MFS"/>
    <property type="match status" value="1"/>
</dbReference>
<feature type="transmembrane region" description="Helical" evidence="9">
    <location>
        <begin position="265"/>
        <end position="284"/>
    </location>
</feature>
<evidence type="ECO:0000313" key="11">
    <source>
        <dbReference type="EMBL" id="CEO16796.1"/>
    </source>
</evidence>
<feature type="domain" description="Major facilitator superfamily (MFS) profile" evidence="10">
    <location>
        <begin position="4"/>
        <end position="410"/>
    </location>
</feature>
<keyword evidence="8 9" id="KW-0472">Membrane</keyword>
<dbReference type="InterPro" id="IPR020846">
    <property type="entry name" value="MFS_dom"/>
</dbReference>
<dbReference type="Pfam" id="PF00083">
    <property type="entry name" value="Sugar_tr"/>
    <property type="match status" value="2"/>
</dbReference>
<dbReference type="InterPro" id="IPR005828">
    <property type="entry name" value="MFS_sugar_transport-like"/>
</dbReference>
<keyword evidence="2" id="KW-0813">Transport</keyword>
<feature type="transmembrane region" description="Helical" evidence="9">
    <location>
        <begin position="43"/>
        <end position="62"/>
    </location>
</feature>
<sequence>MRKVIISGMIGNALEWYDYALYAQFAYIIGQHFFPDSEMRETLTFVVFAAGFVVRPLGGIIFGNIGDRFGRRTALVMGIITMAIPTAGIGLLPSYKTIGIAAPIILTIIRLIQGFSLGGEFSGCISYIVEHASFEQRGLAGSSSFVSMCGGMLLGLGTAAGFSYFMPADMLFEWGWRIPFIAGLFISSVGLYIRKNLAESPIYKKANETGRLARFPLRETLTKYPKELIIALGLYITVTAPFYTSTVFIGNFMQTLGYTNQQSTIVSSIILIVMMIVFPISAYVSDKVGRRPVLIWGIILLILSVYPIFVALGSMNFTLAIISQVIFAGVISIYMGPIPTVLVEIFPTSIRFTGVALSYNLAAAIFGGTAPMLAMILTKVTGDNYAIAYYLIALALLSSIILKFYKETYKKNLVN</sequence>
<dbReference type="GO" id="GO:0015293">
    <property type="term" value="F:symporter activity"/>
    <property type="evidence" value="ECO:0007669"/>
    <property type="project" value="UniProtKB-KW"/>
</dbReference>
<evidence type="ECO:0000259" key="10">
    <source>
        <dbReference type="PROSITE" id="PS50850"/>
    </source>
</evidence>
<keyword evidence="5 9" id="KW-0812">Transmembrane</keyword>
<keyword evidence="4" id="KW-0997">Cell inner membrane</keyword>